<feature type="transmembrane region" description="Helical" evidence="1">
    <location>
        <begin position="442"/>
        <end position="460"/>
    </location>
</feature>
<dbReference type="PANTHER" id="PTHR30569:SF0">
    <property type="entry name" value="CYTOSINE PERMEASE"/>
    <property type="match status" value="1"/>
</dbReference>
<feature type="transmembrane region" description="Helical" evidence="1">
    <location>
        <begin position="61"/>
        <end position="85"/>
    </location>
</feature>
<dbReference type="EMBL" id="CP014544">
    <property type="protein sequence ID" value="AMO69177.1"/>
    <property type="molecule type" value="Genomic_DNA"/>
</dbReference>
<dbReference type="InterPro" id="IPR030191">
    <property type="entry name" value="CodB"/>
</dbReference>
<proteinExistence type="predicted"/>
<feature type="transmembrane region" description="Helical" evidence="1">
    <location>
        <begin position="508"/>
        <end position="532"/>
    </location>
</feature>
<feature type="transmembrane region" description="Helical" evidence="1">
    <location>
        <begin position="377"/>
        <end position="398"/>
    </location>
</feature>
<feature type="transmembrane region" description="Helical" evidence="1">
    <location>
        <begin position="309"/>
        <end position="332"/>
    </location>
</feature>
<keyword evidence="1" id="KW-0472">Membrane</keyword>
<feature type="transmembrane region" description="Helical" evidence="1">
    <location>
        <begin position="418"/>
        <end position="436"/>
    </location>
</feature>
<name>A0A127M7F9_9GAMM</name>
<protein>
    <submittedName>
        <fullName evidence="2">Uncharacterized protein</fullName>
    </submittedName>
</protein>
<organism evidence="2 3">
    <name type="scientific">Zhongshania aliphaticivorans</name>
    <dbReference type="NCBI Taxonomy" id="1470434"/>
    <lineage>
        <taxon>Bacteria</taxon>
        <taxon>Pseudomonadati</taxon>
        <taxon>Pseudomonadota</taxon>
        <taxon>Gammaproteobacteria</taxon>
        <taxon>Cellvibrionales</taxon>
        <taxon>Spongiibacteraceae</taxon>
        <taxon>Zhongshania</taxon>
    </lineage>
</organism>
<evidence type="ECO:0000256" key="1">
    <source>
        <dbReference type="SAM" id="Phobius"/>
    </source>
</evidence>
<sequence length="571" mass="62543">MPSNKINILFSDVNEEQLPVANNKLHGWKHFAGLYAGEHVAATEFVIGATFVALGAATKDILLGLLIGNLLAMCSWWLLTAPIAVETRLSLYNYLNKIAGNSMTKLYNWANVAIFSVISAAMITVSSTAVRFLFNIPAQLNWYPSSFWFVLIVIAMGSIVVLVAMYGFSTVADFSKVCAPWLFVIFIAGSFNLFPGLSFHVLGDTAITNWSDFIAIGDSSIWTGFTGSGEKGIGLLEVIGFAWAANSITHFGLIDMAIFRFAKRKRYGLLSGVGMFFGHYIAWISAGIMGAGAAVLLKTTITSLDPGDVAYHALGLTGFVIIIIAGWTTANANLYRAGLAAQSIFVNHSREKTTAVVGVVTVIIACFPFVFSQMLPLLTYAGLLVVPVGGIVFAEHVLFPKIGLTRYWAKYQNISRSVPAIGSWALALMFGFGLNALDVMSFYYLFIPTWMFTIVTYTLLAKKYGADRNYSEEIAAEALEQQQIVEFQDAQAIHDQAFVVDTSVVSRVLNAVSVISLLIIAGFACQVMFFSSSMEIYRINKSQFETYCFIFTIAYFGSAYTSLRRQKKLNA</sequence>
<feature type="transmembrane region" description="Helical" evidence="1">
    <location>
        <begin position="238"/>
        <end position="261"/>
    </location>
</feature>
<dbReference type="PANTHER" id="PTHR30569">
    <property type="entry name" value="CYTOSINE TRANSPORTER CODB"/>
    <property type="match status" value="1"/>
</dbReference>
<keyword evidence="1" id="KW-0812">Transmembrane</keyword>
<gene>
    <name evidence="2" type="ORF">AZF00_13070</name>
</gene>
<dbReference type="GO" id="GO:0015209">
    <property type="term" value="F:cytosine transmembrane transporter activity"/>
    <property type="evidence" value="ECO:0007669"/>
    <property type="project" value="InterPro"/>
</dbReference>
<dbReference type="Gene3D" id="1.10.4160.10">
    <property type="entry name" value="Hydantoin permease"/>
    <property type="match status" value="1"/>
</dbReference>
<dbReference type="Proteomes" id="UP000074119">
    <property type="component" value="Chromosome"/>
</dbReference>
<dbReference type="GO" id="GO:0005886">
    <property type="term" value="C:plasma membrane"/>
    <property type="evidence" value="ECO:0007669"/>
    <property type="project" value="TreeGrafter"/>
</dbReference>
<feature type="transmembrane region" description="Helical" evidence="1">
    <location>
        <begin position="544"/>
        <end position="563"/>
    </location>
</feature>
<feature type="transmembrane region" description="Helical" evidence="1">
    <location>
        <begin position="146"/>
        <end position="168"/>
    </location>
</feature>
<dbReference type="STRING" id="1470434.AZF00_13070"/>
<evidence type="ECO:0000313" key="2">
    <source>
        <dbReference type="EMBL" id="AMO69177.1"/>
    </source>
</evidence>
<keyword evidence="1" id="KW-1133">Transmembrane helix</keyword>
<evidence type="ECO:0000313" key="3">
    <source>
        <dbReference type="Proteomes" id="UP000074119"/>
    </source>
</evidence>
<dbReference type="KEGG" id="zal:AZF00_13070"/>
<feature type="transmembrane region" description="Helical" evidence="1">
    <location>
        <begin position="353"/>
        <end position="371"/>
    </location>
</feature>
<accession>A0A127M7F9</accession>
<feature type="transmembrane region" description="Helical" evidence="1">
    <location>
        <begin position="180"/>
        <end position="202"/>
    </location>
</feature>
<dbReference type="AlphaFoldDB" id="A0A127M7F9"/>
<reference evidence="2 3" key="1">
    <citation type="submission" date="2015-12" db="EMBL/GenBank/DDBJ databases">
        <authorList>
            <person name="Shamseldin A."/>
            <person name="Moawad H."/>
            <person name="Abd El-Rahim W.M."/>
            <person name="Sadowsky M.J."/>
        </authorList>
    </citation>
    <scope>NUCLEOTIDE SEQUENCE [LARGE SCALE GENOMIC DNA]</scope>
    <source>
        <strain evidence="2 3">SM2</strain>
    </source>
</reference>
<feature type="transmembrane region" description="Helical" evidence="1">
    <location>
        <begin position="273"/>
        <end position="297"/>
    </location>
</feature>
<feature type="transmembrane region" description="Helical" evidence="1">
    <location>
        <begin position="106"/>
        <end position="134"/>
    </location>
</feature>
<dbReference type="RefSeq" id="WP_008248653.1">
    <property type="nucleotide sequence ID" value="NZ_CP014544.1"/>
</dbReference>